<sequence>MFLFILLVHTFAYYCDDDNGVFSESSFTCVYHSGASFDSETSQKTLILTDYIFSTVVLNDFNYHLTLGTTTVTCSVTHLTIKSNTNSSYTYTILNVKPSLIIELDSNPTVSIRRLFLSSLTLPSEIINVNSNKIPLYLYLNVVGLELPETNNYLFLKGSFHLITSPTRPYVGYLFSSNSSEITTQKSDDGEIVSINCVNGYTRYYAFYDSIEHQLTCQCPQHAVDDRNCKVNITYGTKDFANVFMASGDQNIYRKDTNYGTIGDIGYTGGPVIVFMYSNYIFTVKKLN</sequence>
<keyword evidence="3" id="KW-1185">Reference proteome</keyword>
<dbReference type="RefSeq" id="XP_004255577.1">
    <property type="nucleotide sequence ID" value="XM_004255529.1"/>
</dbReference>
<dbReference type="Proteomes" id="UP000014680">
    <property type="component" value="Unassembled WGS sequence"/>
</dbReference>
<evidence type="ECO:0000313" key="2">
    <source>
        <dbReference type="EMBL" id="ELP88806.1"/>
    </source>
</evidence>
<keyword evidence="1" id="KW-0732">Signal</keyword>
<feature type="non-terminal residue" evidence="2">
    <location>
        <position position="1"/>
    </location>
</feature>
<dbReference type="GeneID" id="14887788"/>
<evidence type="ECO:0000313" key="3">
    <source>
        <dbReference type="Proteomes" id="UP000014680"/>
    </source>
</evidence>
<name>A0A0A1U3S2_ENTIV</name>
<dbReference type="AlphaFoldDB" id="A0A0A1U3S2"/>
<accession>A0A0A1U3S2</accession>
<feature type="non-terminal residue" evidence="2">
    <location>
        <position position="288"/>
    </location>
</feature>
<evidence type="ECO:0000256" key="1">
    <source>
        <dbReference type="SAM" id="SignalP"/>
    </source>
</evidence>
<feature type="signal peptide" evidence="1">
    <location>
        <begin position="1"/>
        <end position="17"/>
    </location>
</feature>
<gene>
    <name evidence="2" type="ORF">EIN_102590</name>
</gene>
<protein>
    <submittedName>
        <fullName evidence="2">Uncharacterized protein</fullName>
    </submittedName>
</protein>
<proteinExistence type="predicted"/>
<dbReference type="EMBL" id="KB206693">
    <property type="protein sequence ID" value="ELP88806.1"/>
    <property type="molecule type" value="Genomic_DNA"/>
</dbReference>
<organism evidence="2 3">
    <name type="scientific">Entamoeba invadens IP1</name>
    <dbReference type="NCBI Taxonomy" id="370355"/>
    <lineage>
        <taxon>Eukaryota</taxon>
        <taxon>Amoebozoa</taxon>
        <taxon>Evosea</taxon>
        <taxon>Archamoebae</taxon>
        <taxon>Mastigamoebida</taxon>
        <taxon>Entamoebidae</taxon>
        <taxon>Entamoeba</taxon>
    </lineage>
</organism>
<feature type="chain" id="PRO_5001980165" evidence="1">
    <location>
        <begin position="18"/>
        <end position="288"/>
    </location>
</feature>
<reference evidence="2 3" key="1">
    <citation type="submission" date="2012-10" db="EMBL/GenBank/DDBJ databases">
        <authorList>
            <person name="Zafar N."/>
            <person name="Inman J."/>
            <person name="Hall N."/>
            <person name="Lorenzi H."/>
            <person name="Caler E."/>
        </authorList>
    </citation>
    <scope>NUCLEOTIDE SEQUENCE [LARGE SCALE GENOMIC DNA]</scope>
    <source>
        <strain evidence="2 3">IP1</strain>
    </source>
</reference>
<dbReference type="VEuPathDB" id="AmoebaDB:EIN_102590"/>
<dbReference type="KEGG" id="eiv:EIN_102590"/>